<dbReference type="Gene3D" id="3.40.190.10">
    <property type="entry name" value="Periplasmic binding protein-like II"/>
    <property type="match status" value="2"/>
</dbReference>
<gene>
    <name evidence="3" type="ORF">DBZ36_17005</name>
</gene>
<evidence type="ECO:0000313" key="3">
    <source>
        <dbReference type="EMBL" id="RKF14356.1"/>
    </source>
</evidence>
<dbReference type="Proteomes" id="UP000286482">
    <property type="component" value="Unassembled WGS sequence"/>
</dbReference>
<dbReference type="InterPro" id="IPR006059">
    <property type="entry name" value="SBP"/>
</dbReference>
<protein>
    <submittedName>
        <fullName evidence="3">Extracellular solute-binding protein</fullName>
    </submittedName>
</protein>
<proteinExistence type="predicted"/>
<feature type="signal peptide" evidence="2">
    <location>
        <begin position="1"/>
        <end position="29"/>
    </location>
</feature>
<dbReference type="InterPro" id="IPR006311">
    <property type="entry name" value="TAT_signal"/>
</dbReference>
<dbReference type="RefSeq" id="WP_120356167.1">
    <property type="nucleotide sequence ID" value="NZ_RAQO01000009.1"/>
</dbReference>
<dbReference type="GO" id="GO:0030288">
    <property type="term" value="C:outer membrane-bounded periplasmic space"/>
    <property type="evidence" value="ECO:0007669"/>
    <property type="project" value="TreeGrafter"/>
</dbReference>
<reference evidence="3 4" key="1">
    <citation type="submission" date="2018-09" db="EMBL/GenBank/DDBJ databases">
        <authorList>
            <person name="Wang Z."/>
        </authorList>
    </citation>
    <scope>NUCLEOTIDE SEQUENCE [LARGE SCALE GENOMIC DNA]</scope>
    <source>
        <strain evidence="3 4">ALS 81</strain>
    </source>
</reference>
<keyword evidence="4" id="KW-1185">Reference proteome</keyword>
<organism evidence="3 4">
    <name type="scientific">Alginatibacterium sediminis</name>
    <dbReference type="NCBI Taxonomy" id="2164068"/>
    <lineage>
        <taxon>Bacteria</taxon>
        <taxon>Pseudomonadati</taxon>
        <taxon>Pseudomonadota</taxon>
        <taxon>Gammaproteobacteria</taxon>
        <taxon>Alteromonadales</taxon>
        <taxon>Alteromonadaceae</taxon>
        <taxon>Alginatibacterium</taxon>
    </lineage>
</organism>
<name>A0A420E760_9ALTE</name>
<keyword evidence="1 2" id="KW-0732">Signal</keyword>
<dbReference type="GO" id="GO:0030976">
    <property type="term" value="F:thiamine pyrophosphate binding"/>
    <property type="evidence" value="ECO:0007669"/>
    <property type="project" value="TreeGrafter"/>
</dbReference>
<dbReference type="OrthoDB" id="9769319at2"/>
<dbReference type="PROSITE" id="PS51318">
    <property type="entry name" value="TAT"/>
    <property type="match status" value="1"/>
</dbReference>
<evidence type="ECO:0000313" key="4">
    <source>
        <dbReference type="Proteomes" id="UP000286482"/>
    </source>
</evidence>
<dbReference type="GO" id="GO:0030975">
    <property type="term" value="F:thiamine binding"/>
    <property type="evidence" value="ECO:0007669"/>
    <property type="project" value="TreeGrafter"/>
</dbReference>
<accession>A0A420E760</accession>
<dbReference type="AlphaFoldDB" id="A0A420E760"/>
<feature type="chain" id="PRO_5019292815" evidence="2">
    <location>
        <begin position="30"/>
        <end position="364"/>
    </location>
</feature>
<evidence type="ECO:0000256" key="1">
    <source>
        <dbReference type="ARBA" id="ARBA00022729"/>
    </source>
</evidence>
<dbReference type="PANTHER" id="PTHR30006">
    <property type="entry name" value="THIAMINE-BINDING PERIPLASMIC PROTEIN-RELATED"/>
    <property type="match status" value="1"/>
</dbReference>
<dbReference type="GO" id="GO:0015888">
    <property type="term" value="P:thiamine transport"/>
    <property type="evidence" value="ECO:0007669"/>
    <property type="project" value="TreeGrafter"/>
</dbReference>
<sequence length="364" mass="39684">MSNKFTRRHIIKSGTALAAAMAMPSLVFASQDKKFHGKTIRLLTWSDNTGKAIVDHIAKPFEELTGAKVIVDRTGSTSEMVAKLRAVGDKAQYDIITLAGVGAVELAKDGVLAKPDLNKLPNLEQVDPRFRTGADGHGIGYLLWTGGLIYNTKTFAEPPRSYGQLWEKQHDGRLFLPPSTWTDALDTIVATDKLLGGNGAAVNVDQAFSKLAELQSRILTFGENPTQIAELFRADALDIGGVYAPAFYAKELADPNSNMGATYDLDEGFFADLMYTIMPKSKPGEDDVVHAFMNFTLDAKVQGIMAEAVLNGPINQQAKMSDAAKASPFIVKPEQLGSTAIVHDKNYIADVREDWIKRYTQTLS</sequence>
<dbReference type="SUPFAM" id="SSF53850">
    <property type="entry name" value="Periplasmic binding protein-like II"/>
    <property type="match status" value="1"/>
</dbReference>
<dbReference type="Pfam" id="PF13416">
    <property type="entry name" value="SBP_bac_8"/>
    <property type="match status" value="1"/>
</dbReference>
<dbReference type="EMBL" id="RAQO01000009">
    <property type="protein sequence ID" value="RKF14356.1"/>
    <property type="molecule type" value="Genomic_DNA"/>
</dbReference>
<dbReference type="PANTHER" id="PTHR30006:SF2">
    <property type="entry name" value="ABC TRANSPORTER SUBSTRATE-BINDING PROTEIN"/>
    <property type="match status" value="1"/>
</dbReference>
<evidence type="ECO:0000256" key="2">
    <source>
        <dbReference type="SAM" id="SignalP"/>
    </source>
</evidence>
<comment type="caution">
    <text evidence="3">The sequence shown here is derived from an EMBL/GenBank/DDBJ whole genome shotgun (WGS) entry which is preliminary data.</text>
</comment>